<dbReference type="Proteomes" id="UP001178507">
    <property type="component" value="Unassembled WGS sequence"/>
</dbReference>
<name>A0AA36HP10_9DINO</name>
<comment type="caution">
    <text evidence="2">The sequence shown here is derived from an EMBL/GenBank/DDBJ whole genome shotgun (WGS) entry which is preliminary data.</text>
</comment>
<dbReference type="InterPro" id="IPR036291">
    <property type="entry name" value="NAD(P)-bd_dom_sf"/>
</dbReference>
<gene>
    <name evidence="2" type="ORF">EVOR1521_LOCUS2180</name>
</gene>
<organism evidence="2 3">
    <name type="scientific">Effrenium voratum</name>
    <dbReference type="NCBI Taxonomy" id="2562239"/>
    <lineage>
        <taxon>Eukaryota</taxon>
        <taxon>Sar</taxon>
        <taxon>Alveolata</taxon>
        <taxon>Dinophyceae</taxon>
        <taxon>Suessiales</taxon>
        <taxon>Symbiodiniaceae</taxon>
        <taxon>Effrenium</taxon>
    </lineage>
</organism>
<feature type="domain" description="S1 motif" evidence="1">
    <location>
        <begin position="279"/>
        <end position="352"/>
    </location>
</feature>
<dbReference type="GO" id="GO:0003729">
    <property type="term" value="F:mRNA binding"/>
    <property type="evidence" value="ECO:0007669"/>
    <property type="project" value="TreeGrafter"/>
</dbReference>
<reference evidence="2" key="1">
    <citation type="submission" date="2023-08" db="EMBL/GenBank/DDBJ databases">
        <authorList>
            <person name="Chen Y."/>
            <person name="Shah S."/>
            <person name="Dougan E. K."/>
            <person name="Thang M."/>
            <person name="Chan C."/>
        </authorList>
    </citation>
    <scope>NUCLEOTIDE SEQUENCE</scope>
</reference>
<dbReference type="SUPFAM" id="SSF50249">
    <property type="entry name" value="Nucleic acid-binding proteins"/>
    <property type="match status" value="1"/>
</dbReference>
<evidence type="ECO:0000259" key="1">
    <source>
        <dbReference type="PROSITE" id="PS50126"/>
    </source>
</evidence>
<protein>
    <recommendedName>
        <fullName evidence="1">S1 motif domain-containing protein</fullName>
    </recommendedName>
</protein>
<dbReference type="InterPro" id="IPR003029">
    <property type="entry name" value="S1_domain"/>
</dbReference>
<dbReference type="PANTHER" id="PTHR10724">
    <property type="entry name" value="30S RIBOSOMAL PROTEIN S1"/>
    <property type="match status" value="1"/>
</dbReference>
<accession>A0AA36HP10</accession>
<proteinExistence type="predicted"/>
<evidence type="ECO:0000313" key="3">
    <source>
        <dbReference type="Proteomes" id="UP001178507"/>
    </source>
</evidence>
<keyword evidence="3" id="KW-1185">Reference proteome</keyword>
<dbReference type="Gene3D" id="2.40.50.140">
    <property type="entry name" value="Nucleic acid-binding proteins"/>
    <property type="match status" value="1"/>
</dbReference>
<evidence type="ECO:0000313" key="2">
    <source>
        <dbReference type="EMBL" id="CAJ1372022.1"/>
    </source>
</evidence>
<dbReference type="Pfam" id="PF00575">
    <property type="entry name" value="S1"/>
    <property type="match status" value="1"/>
</dbReference>
<dbReference type="Gene3D" id="3.40.50.720">
    <property type="entry name" value="NAD(P)-binding Rossmann-like Domain"/>
    <property type="match status" value="1"/>
</dbReference>
<dbReference type="AlphaFoldDB" id="A0AA36HP10"/>
<sequence>MLAAALQPGFPQLPMPFARQSAPAVRHELGPLRVTGALYKNGLLKGGKVLIITSQAGSVEWRFTQNKKEGGDYGHHMSRAACNIGAVLMSEEMKEAGIPVTLVHPGFNRTEMTSKFGEEVWEKEGAVDPAIGAKRVLHEAGWGERQLRELTFQVWMAQEDAENARALRRPKKLSRSLPGAKLDVAKQSSIFDADPGVAEAVKSIAKEVRGRFISIQSRVRSMMHMCSTGCGQARAFLATAGRARTQISRPALQEEAEEEPWDPDSIEVLPTEMKQLRVGQELQGVVTRVTDRIALVSVGVEKDGLLPASKLAEGRVDNVQDQLKQGDMIQVWVAEVELGEDIRNSKLVLAGHKNKIVSLYQFGNQSSIDDLEAVYNKQEAEAAEVWYDAMVTGVKEFGVIVAFRVPGVPGIASGLVYKPGAEESGINVLDKVKVRISGVDRSKGRGRLQLRMDGAGRADRAAVLSEFKEIIGQTLEGEVVDFADFGAFVQAGLR</sequence>
<dbReference type="InterPro" id="IPR012340">
    <property type="entry name" value="NA-bd_OB-fold"/>
</dbReference>
<dbReference type="PROSITE" id="PS50126">
    <property type="entry name" value="S1"/>
    <property type="match status" value="1"/>
</dbReference>
<dbReference type="GO" id="GO:0003735">
    <property type="term" value="F:structural constituent of ribosome"/>
    <property type="evidence" value="ECO:0007669"/>
    <property type="project" value="TreeGrafter"/>
</dbReference>
<dbReference type="EMBL" id="CAUJNA010000112">
    <property type="protein sequence ID" value="CAJ1372022.1"/>
    <property type="molecule type" value="Genomic_DNA"/>
</dbReference>
<dbReference type="SUPFAM" id="SSF51735">
    <property type="entry name" value="NAD(P)-binding Rossmann-fold domains"/>
    <property type="match status" value="1"/>
</dbReference>
<dbReference type="InterPro" id="IPR050437">
    <property type="entry name" value="Ribos_protein_bS1-like"/>
</dbReference>
<dbReference type="GO" id="GO:0006412">
    <property type="term" value="P:translation"/>
    <property type="evidence" value="ECO:0007669"/>
    <property type="project" value="TreeGrafter"/>
</dbReference>
<dbReference type="SMART" id="SM00316">
    <property type="entry name" value="S1"/>
    <property type="match status" value="2"/>
</dbReference>